<sequence>MKKYLCCFKGESSGQGAARNPQASGGTNNNGEGGGDGNPQRPFGDNEFLNNAWRNNLEIPDDRLPPGSLFAFSLFQSFELGFLVAQALCFLREY</sequence>
<name>A0A8S9I263_BRACR</name>
<reference evidence="2" key="1">
    <citation type="submission" date="2019-12" db="EMBL/GenBank/DDBJ databases">
        <title>Genome sequencing and annotation of Brassica cretica.</title>
        <authorList>
            <person name="Studholme D.J."/>
            <person name="Sarris P.F."/>
        </authorList>
    </citation>
    <scope>NUCLEOTIDE SEQUENCE</scope>
    <source>
        <strain evidence="2">PFS-102/07</strain>
        <tissue evidence="2">Leaf</tissue>
    </source>
</reference>
<gene>
    <name evidence="2" type="ORF">F2Q70_00014704</name>
</gene>
<evidence type="ECO:0000256" key="1">
    <source>
        <dbReference type="SAM" id="MobiDB-lite"/>
    </source>
</evidence>
<dbReference type="EMBL" id="QGKY02001250">
    <property type="protein sequence ID" value="KAF2563662.1"/>
    <property type="molecule type" value="Genomic_DNA"/>
</dbReference>
<organism evidence="2">
    <name type="scientific">Brassica cretica</name>
    <name type="common">Mustard</name>
    <dbReference type="NCBI Taxonomy" id="69181"/>
    <lineage>
        <taxon>Eukaryota</taxon>
        <taxon>Viridiplantae</taxon>
        <taxon>Streptophyta</taxon>
        <taxon>Embryophyta</taxon>
        <taxon>Tracheophyta</taxon>
        <taxon>Spermatophyta</taxon>
        <taxon>Magnoliopsida</taxon>
        <taxon>eudicotyledons</taxon>
        <taxon>Gunneridae</taxon>
        <taxon>Pentapetalae</taxon>
        <taxon>rosids</taxon>
        <taxon>malvids</taxon>
        <taxon>Brassicales</taxon>
        <taxon>Brassicaceae</taxon>
        <taxon>Brassiceae</taxon>
        <taxon>Brassica</taxon>
    </lineage>
</organism>
<protein>
    <submittedName>
        <fullName evidence="2">Uncharacterized protein</fullName>
    </submittedName>
</protein>
<accession>A0A8S9I263</accession>
<feature type="region of interest" description="Disordered" evidence="1">
    <location>
        <begin position="10"/>
        <end position="45"/>
    </location>
</feature>
<evidence type="ECO:0000313" key="2">
    <source>
        <dbReference type="EMBL" id="KAF2563662.1"/>
    </source>
</evidence>
<proteinExistence type="predicted"/>
<comment type="caution">
    <text evidence="2">The sequence shown here is derived from an EMBL/GenBank/DDBJ whole genome shotgun (WGS) entry which is preliminary data.</text>
</comment>
<dbReference type="AlphaFoldDB" id="A0A8S9I263"/>